<evidence type="ECO:0000313" key="2">
    <source>
        <dbReference type="Proteomes" id="UP000177165"/>
    </source>
</evidence>
<reference evidence="1 2" key="1">
    <citation type="journal article" date="2016" name="Nat. Commun.">
        <title>Thousands of microbial genomes shed light on interconnected biogeochemical processes in an aquifer system.</title>
        <authorList>
            <person name="Anantharaman K."/>
            <person name="Brown C.T."/>
            <person name="Hug L.A."/>
            <person name="Sharon I."/>
            <person name="Castelle C.J."/>
            <person name="Probst A.J."/>
            <person name="Thomas B.C."/>
            <person name="Singh A."/>
            <person name="Wilkins M.J."/>
            <person name="Karaoz U."/>
            <person name="Brodie E.L."/>
            <person name="Williams K.H."/>
            <person name="Hubbard S.S."/>
            <person name="Banfield J.F."/>
        </authorList>
    </citation>
    <scope>NUCLEOTIDE SEQUENCE [LARGE SCALE GENOMIC DNA]</scope>
</reference>
<sequence length="60" mass="6923">MSLLKPQRIEDFIITLLAQGSLKNSQLLAELSIKKRILKKSSEHQSVFQSQKVFVYSAFR</sequence>
<comment type="caution">
    <text evidence="1">The sequence shown here is derived from an EMBL/GenBank/DDBJ whole genome shotgun (WGS) entry which is preliminary data.</text>
</comment>
<protein>
    <submittedName>
        <fullName evidence="1">Uncharacterized protein</fullName>
    </submittedName>
</protein>
<accession>A0A1G2AT06</accession>
<proteinExistence type="predicted"/>
<name>A0A1G2AT06_9BACT</name>
<dbReference type="Proteomes" id="UP000177165">
    <property type="component" value="Unassembled WGS sequence"/>
</dbReference>
<evidence type="ECO:0000313" key="1">
    <source>
        <dbReference type="EMBL" id="OGY79805.1"/>
    </source>
</evidence>
<dbReference type="AlphaFoldDB" id="A0A1G2AT06"/>
<organism evidence="1 2">
    <name type="scientific">Candidatus Kerfeldbacteria bacterium RIFCSPHIGHO2_02_FULL_42_14</name>
    <dbReference type="NCBI Taxonomy" id="1798540"/>
    <lineage>
        <taxon>Bacteria</taxon>
        <taxon>Candidatus Kerfeldiibacteriota</taxon>
    </lineage>
</organism>
<gene>
    <name evidence="1" type="ORF">A3B74_03490</name>
</gene>
<dbReference type="EMBL" id="MHKB01000006">
    <property type="protein sequence ID" value="OGY79805.1"/>
    <property type="molecule type" value="Genomic_DNA"/>
</dbReference>